<protein>
    <submittedName>
        <fullName evidence="6">LysR family transcriptional regulator</fullName>
    </submittedName>
</protein>
<dbReference type="SUPFAM" id="SSF53850">
    <property type="entry name" value="Periplasmic binding protein-like II"/>
    <property type="match status" value="1"/>
</dbReference>
<dbReference type="Proteomes" id="UP000306340">
    <property type="component" value="Unassembled WGS sequence"/>
</dbReference>
<dbReference type="SUPFAM" id="SSF46785">
    <property type="entry name" value="Winged helix' DNA-binding domain"/>
    <property type="match status" value="1"/>
</dbReference>
<dbReference type="PROSITE" id="PS50931">
    <property type="entry name" value="HTH_LYSR"/>
    <property type="match status" value="1"/>
</dbReference>
<name>A0A4U0YXE1_9RHOB</name>
<keyword evidence="4" id="KW-0804">Transcription</keyword>
<evidence type="ECO:0000256" key="4">
    <source>
        <dbReference type="ARBA" id="ARBA00023163"/>
    </source>
</evidence>
<dbReference type="InterPro" id="IPR005119">
    <property type="entry name" value="LysR_subst-bd"/>
</dbReference>
<dbReference type="Gene3D" id="3.40.190.290">
    <property type="match status" value="1"/>
</dbReference>
<evidence type="ECO:0000313" key="7">
    <source>
        <dbReference type="Proteomes" id="UP000306340"/>
    </source>
</evidence>
<evidence type="ECO:0000256" key="3">
    <source>
        <dbReference type="ARBA" id="ARBA00023125"/>
    </source>
</evidence>
<sequence>MNPRQLYHFEILAETGSATNACRFLGIGPSALTQSISRLEAELDAELFDRSTRPARLTAAGAHLLDFVRRQSAEIEALRERFAMEQGRHSGIMRIGCGARWMVDIVPRALAGFRAAFPDMRVRITVDQMPQLFDKLDKREVGLVLGTIDNVRLFSHHRVQEMGLDRFTVVARRGHPLHGRERIPLADLLHQPWIMSDAAASSTVVLRQLLREAGFAPITPVVELTDTLAVASTMRQTDCIGILSSSTAGNFAEIESLSVDFKLPVSRSAAISLDSRDLSPAESAFVDLVRKGFKSAADGQICGG</sequence>
<dbReference type="AlphaFoldDB" id="A0A4U0YXE1"/>
<dbReference type="Pfam" id="PF00126">
    <property type="entry name" value="HTH_1"/>
    <property type="match status" value="1"/>
</dbReference>
<comment type="similarity">
    <text evidence="1">Belongs to the LysR transcriptional regulatory family.</text>
</comment>
<reference evidence="6 7" key="1">
    <citation type="submission" date="2019-04" db="EMBL/GenBank/DDBJ databases">
        <title>Crypto-aerobic microbial life in anoxic (sulfidic) marine sediments.</title>
        <authorList>
            <person name="Bhattacharya S."/>
            <person name="Roy C."/>
            <person name="Mondal N."/>
            <person name="Sarkar J."/>
            <person name="Mandal S."/>
            <person name="Rameez M.J."/>
            <person name="Ghosh W."/>
        </authorList>
    </citation>
    <scope>NUCLEOTIDE SEQUENCE [LARGE SCALE GENOMIC DNA]</scope>
    <source>
        <strain evidence="6 7">SBBC</strain>
    </source>
</reference>
<dbReference type="PANTHER" id="PTHR30126:SF40">
    <property type="entry name" value="HTH-TYPE TRANSCRIPTIONAL REGULATOR GLTR"/>
    <property type="match status" value="1"/>
</dbReference>
<dbReference type="Gene3D" id="1.10.10.10">
    <property type="entry name" value="Winged helix-like DNA-binding domain superfamily/Winged helix DNA-binding domain"/>
    <property type="match status" value="1"/>
</dbReference>
<comment type="caution">
    <text evidence="6">The sequence shown here is derived from an EMBL/GenBank/DDBJ whole genome shotgun (WGS) entry which is preliminary data.</text>
</comment>
<dbReference type="GO" id="GO:0003700">
    <property type="term" value="F:DNA-binding transcription factor activity"/>
    <property type="evidence" value="ECO:0007669"/>
    <property type="project" value="InterPro"/>
</dbReference>
<keyword evidence="3" id="KW-0238">DNA-binding</keyword>
<dbReference type="EMBL" id="SWAU01000035">
    <property type="protein sequence ID" value="TKA97490.1"/>
    <property type="molecule type" value="Genomic_DNA"/>
</dbReference>
<feature type="domain" description="HTH lysR-type" evidence="5">
    <location>
        <begin position="1"/>
        <end position="58"/>
    </location>
</feature>
<dbReference type="Pfam" id="PF03466">
    <property type="entry name" value="LysR_substrate"/>
    <property type="match status" value="1"/>
</dbReference>
<dbReference type="InterPro" id="IPR036390">
    <property type="entry name" value="WH_DNA-bd_sf"/>
</dbReference>
<evidence type="ECO:0000313" key="6">
    <source>
        <dbReference type="EMBL" id="TKA97490.1"/>
    </source>
</evidence>
<evidence type="ECO:0000259" key="5">
    <source>
        <dbReference type="PROSITE" id="PS50931"/>
    </source>
</evidence>
<evidence type="ECO:0000256" key="1">
    <source>
        <dbReference type="ARBA" id="ARBA00009437"/>
    </source>
</evidence>
<dbReference type="InterPro" id="IPR036388">
    <property type="entry name" value="WH-like_DNA-bd_sf"/>
</dbReference>
<evidence type="ECO:0000256" key="2">
    <source>
        <dbReference type="ARBA" id="ARBA00023015"/>
    </source>
</evidence>
<dbReference type="GO" id="GO:0000976">
    <property type="term" value="F:transcription cis-regulatory region binding"/>
    <property type="evidence" value="ECO:0007669"/>
    <property type="project" value="TreeGrafter"/>
</dbReference>
<gene>
    <name evidence="6" type="ORF">FAZ78_05825</name>
</gene>
<proteinExistence type="inferred from homology"/>
<organism evidence="6 7">
    <name type="scientific">Cereibacter changlensis</name>
    <dbReference type="NCBI Taxonomy" id="402884"/>
    <lineage>
        <taxon>Bacteria</taxon>
        <taxon>Pseudomonadati</taxon>
        <taxon>Pseudomonadota</taxon>
        <taxon>Alphaproteobacteria</taxon>
        <taxon>Rhodobacterales</taxon>
        <taxon>Paracoccaceae</taxon>
        <taxon>Cereibacter</taxon>
    </lineage>
</organism>
<accession>A0A4U0YXE1</accession>
<dbReference type="InterPro" id="IPR000847">
    <property type="entry name" value="LysR_HTH_N"/>
</dbReference>
<dbReference type="PANTHER" id="PTHR30126">
    <property type="entry name" value="HTH-TYPE TRANSCRIPTIONAL REGULATOR"/>
    <property type="match status" value="1"/>
</dbReference>
<keyword evidence="2" id="KW-0805">Transcription regulation</keyword>